<evidence type="ECO:0000259" key="5">
    <source>
        <dbReference type="PROSITE" id="PS51387"/>
    </source>
</evidence>
<comment type="cofactor">
    <cofactor evidence="1">
        <name>FAD</name>
        <dbReference type="ChEBI" id="CHEBI:57692"/>
    </cofactor>
</comment>
<proteinExistence type="predicted"/>
<dbReference type="GO" id="GO:0004458">
    <property type="term" value="F:D-lactate dehydrogenase (cytochrome) activity"/>
    <property type="evidence" value="ECO:0007669"/>
    <property type="project" value="TreeGrafter"/>
</dbReference>
<dbReference type="AlphaFoldDB" id="A0A382XFK7"/>
<dbReference type="GO" id="GO:0071949">
    <property type="term" value="F:FAD binding"/>
    <property type="evidence" value="ECO:0007669"/>
    <property type="project" value="InterPro"/>
</dbReference>
<dbReference type="EMBL" id="UINC01167245">
    <property type="protein sequence ID" value="SVD69644.1"/>
    <property type="molecule type" value="Genomic_DNA"/>
</dbReference>
<name>A0A382XFK7_9ZZZZ</name>
<feature type="domain" description="FAD-binding PCMH-type" evidence="5">
    <location>
        <begin position="1"/>
        <end position="158"/>
    </location>
</feature>
<dbReference type="PROSITE" id="PS51387">
    <property type="entry name" value="FAD_PCMH"/>
    <property type="match status" value="1"/>
</dbReference>
<gene>
    <name evidence="6" type="ORF">METZ01_LOCUS422498</name>
</gene>
<keyword evidence="2" id="KW-0285">Flavoprotein</keyword>
<dbReference type="PANTHER" id="PTHR11748">
    <property type="entry name" value="D-LACTATE DEHYDROGENASE"/>
    <property type="match status" value="1"/>
</dbReference>
<dbReference type="GO" id="GO:0008720">
    <property type="term" value="F:D-lactate dehydrogenase (NAD+) activity"/>
    <property type="evidence" value="ECO:0007669"/>
    <property type="project" value="TreeGrafter"/>
</dbReference>
<keyword evidence="3" id="KW-0274">FAD</keyword>
<dbReference type="Pfam" id="PF01565">
    <property type="entry name" value="FAD_binding_4"/>
    <property type="match status" value="1"/>
</dbReference>
<sequence length="270" mass="29390">PGIVLDQLNAGLKRHGLFFPVDVSTASRATIGGMAGNNSCGARSVRYGLMRDNVLTIDALLANGGEAAFGPLPEDPGGVEGPAFYRQLVRSMVELADRESGEITSRFPKVHRRVGGYNIDALLPPSTGKSQRNMAQLLVGSEGTLAFTRRLTLQLQPIPERKALGICHFSSFYQAMASTQHIVKLKPDAVELVDRTLIELALDIPMFRDTLTRHVRGRPDALLLVEFSGEDPVHLERQLADLNSLLSDLGHSDSVVKITDAGEQRAVWEV</sequence>
<dbReference type="PANTHER" id="PTHR11748:SF119">
    <property type="entry name" value="D-2-HYDROXYGLUTARATE DEHYDROGENASE"/>
    <property type="match status" value="1"/>
</dbReference>
<protein>
    <recommendedName>
        <fullName evidence="5">FAD-binding PCMH-type domain-containing protein</fullName>
    </recommendedName>
</protein>
<dbReference type="SUPFAM" id="SSF56176">
    <property type="entry name" value="FAD-binding/transporter-associated domain-like"/>
    <property type="match status" value="1"/>
</dbReference>
<dbReference type="Pfam" id="PF02913">
    <property type="entry name" value="FAD-oxidase_C"/>
    <property type="match status" value="1"/>
</dbReference>
<dbReference type="InterPro" id="IPR016164">
    <property type="entry name" value="FAD-linked_Oxase-like_C"/>
</dbReference>
<evidence type="ECO:0000256" key="3">
    <source>
        <dbReference type="ARBA" id="ARBA00022827"/>
    </source>
</evidence>
<dbReference type="InterPro" id="IPR006094">
    <property type="entry name" value="Oxid_FAD_bind_N"/>
</dbReference>
<evidence type="ECO:0000256" key="2">
    <source>
        <dbReference type="ARBA" id="ARBA00022630"/>
    </source>
</evidence>
<accession>A0A382XFK7</accession>
<dbReference type="InterPro" id="IPR016169">
    <property type="entry name" value="FAD-bd_PCMH_sub2"/>
</dbReference>
<organism evidence="6">
    <name type="scientific">marine metagenome</name>
    <dbReference type="NCBI Taxonomy" id="408172"/>
    <lineage>
        <taxon>unclassified sequences</taxon>
        <taxon>metagenomes</taxon>
        <taxon>ecological metagenomes</taxon>
    </lineage>
</organism>
<feature type="non-terminal residue" evidence="6">
    <location>
        <position position="1"/>
    </location>
</feature>
<dbReference type="Gene3D" id="3.30.465.10">
    <property type="match status" value="1"/>
</dbReference>
<reference evidence="6" key="1">
    <citation type="submission" date="2018-05" db="EMBL/GenBank/DDBJ databases">
        <authorList>
            <person name="Lanie J.A."/>
            <person name="Ng W.-L."/>
            <person name="Kazmierczak K.M."/>
            <person name="Andrzejewski T.M."/>
            <person name="Davidsen T.M."/>
            <person name="Wayne K.J."/>
            <person name="Tettelin H."/>
            <person name="Glass J.I."/>
            <person name="Rusch D."/>
            <person name="Podicherti R."/>
            <person name="Tsui H.-C.T."/>
            <person name="Winkler M.E."/>
        </authorList>
    </citation>
    <scope>NUCLEOTIDE SEQUENCE</scope>
</reference>
<dbReference type="SUPFAM" id="SSF55103">
    <property type="entry name" value="FAD-linked oxidases, C-terminal domain"/>
    <property type="match status" value="1"/>
</dbReference>
<evidence type="ECO:0000313" key="6">
    <source>
        <dbReference type="EMBL" id="SVD69644.1"/>
    </source>
</evidence>
<feature type="non-terminal residue" evidence="6">
    <location>
        <position position="270"/>
    </location>
</feature>
<dbReference type="InterPro" id="IPR036318">
    <property type="entry name" value="FAD-bd_PCMH-like_sf"/>
</dbReference>
<keyword evidence="4" id="KW-0560">Oxidoreductase</keyword>
<dbReference type="GO" id="GO:1903457">
    <property type="term" value="P:lactate catabolic process"/>
    <property type="evidence" value="ECO:0007669"/>
    <property type="project" value="TreeGrafter"/>
</dbReference>
<dbReference type="InterPro" id="IPR004113">
    <property type="entry name" value="FAD-bd_oxidored_4_C"/>
</dbReference>
<evidence type="ECO:0000256" key="1">
    <source>
        <dbReference type="ARBA" id="ARBA00001974"/>
    </source>
</evidence>
<dbReference type="InterPro" id="IPR016166">
    <property type="entry name" value="FAD-bd_PCMH"/>
</dbReference>
<evidence type="ECO:0000256" key="4">
    <source>
        <dbReference type="ARBA" id="ARBA00023002"/>
    </source>
</evidence>